<evidence type="ECO:0000313" key="2">
    <source>
        <dbReference type="Proteomes" id="UP000887159"/>
    </source>
</evidence>
<proteinExistence type="predicted"/>
<dbReference type="AlphaFoldDB" id="A0A8X6SRI0"/>
<organism evidence="1 2">
    <name type="scientific">Trichonephila clavipes</name>
    <name type="common">Golden silk orbweaver</name>
    <name type="synonym">Nephila clavipes</name>
    <dbReference type="NCBI Taxonomy" id="2585209"/>
    <lineage>
        <taxon>Eukaryota</taxon>
        <taxon>Metazoa</taxon>
        <taxon>Ecdysozoa</taxon>
        <taxon>Arthropoda</taxon>
        <taxon>Chelicerata</taxon>
        <taxon>Arachnida</taxon>
        <taxon>Araneae</taxon>
        <taxon>Araneomorphae</taxon>
        <taxon>Entelegynae</taxon>
        <taxon>Araneoidea</taxon>
        <taxon>Nephilidae</taxon>
        <taxon>Trichonephila</taxon>
    </lineage>
</organism>
<name>A0A8X6SRI0_TRICX</name>
<dbReference type="EMBL" id="BMAU01021348">
    <property type="protein sequence ID" value="GFY18221.1"/>
    <property type="molecule type" value="Genomic_DNA"/>
</dbReference>
<gene>
    <name evidence="1" type="primary">X975_05742</name>
    <name evidence="1" type="ORF">TNCV_2046271</name>
</gene>
<dbReference type="Proteomes" id="UP000887159">
    <property type="component" value="Unassembled WGS sequence"/>
</dbReference>
<reference evidence="1" key="1">
    <citation type="submission" date="2020-08" db="EMBL/GenBank/DDBJ databases">
        <title>Multicomponent nature underlies the extraordinary mechanical properties of spider dragline silk.</title>
        <authorList>
            <person name="Kono N."/>
            <person name="Nakamura H."/>
            <person name="Mori M."/>
            <person name="Yoshida Y."/>
            <person name="Ohtoshi R."/>
            <person name="Malay A.D."/>
            <person name="Moran D.A.P."/>
            <person name="Tomita M."/>
            <person name="Numata K."/>
            <person name="Arakawa K."/>
        </authorList>
    </citation>
    <scope>NUCLEOTIDE SEQUENCE</scope>
</reference>
<keyword evidence="2" id="KW-1185">Reference proteome</keyword>
<protein>
    <submittedName>
        <fullName evidence="1">Uncharacterized protein</fullName>
    </submittedName>
</protein>
<sequence length="236" mass="26761">MPNSPSQMIPDRHDWRQIWGSGDKSKGSNSEEKITVATLPFPCEMSWMYLWTVMVSRINARGDRVLLVMAPHTNTPAVGVVCRCKAQAGLRRSPRSLHTRTRLSSLLRLNLDSSLKSTWFHSSTVQFPCARHHSKRRHRWVGVKGSTRNGHRDPKCPSARRLRMLREDTGGPDAGATYAWKAADEVVGCTWAFLTMGRSSRRLVCRGRPEPGLRVNDIPWIHCSQHLLTTQSERPD</sequence>
<evidence type="ECO:0000313" key="1">
    <source>
        <dbReference type="EMBL" id="GFY18221.1"/>
    </source>
</evidence>
<accession>A0A8X6SRI0</accession>
<comment type="caution">
    <text evidence="1">The sequence shown here is derived from an EMBL/GenBank/DDBJ whole genome shotgun (WGS) entry which is preliminary data.</text>
</comment>